<protein>
    <submittedName>
        <fullName evidence="2">DUF2075 family protein</fullName>
    </submittedName>
</protein>
<keyword evidence="3" id="KW-1185">Reference proteome</keyword>
<organism evidence="2 3">
    <name type="scientific">Lactovum miscens</name>
    <dbReference type="NCBI Taxonomy" id="190387"/>
    <lineage>
        <taxon>Bacteria</taxon>
        <taxon>Bacillati</taxon>
        <taxon>Bacillota</taxon>
        <taxon>Bacilli</taxon>
        <taxon>Lactobacillales</taxon>
        <taxon>Streptococcaceae</taxon>
        <taxon>Lactovum</taxon>
    </lineage>
</organism>
<proteinExistence type="predicted"/>
<comment type="caution">
    <text evidence="2">The sequence shown here is derived from an EMBL/GenBank/DDBJ whole genome shotgun (WGS) entry which is preliminary data.</text>
</comment>
<feature type="domain" description="Schlafen group 3-like DNA/RNA helicase" evidence="1">
    <location>
        <begin position="1"/>
        <end position="71"/>
    </location>
</feature>
<dbReference type="InterPro" id="IPR018647">
    <property type="entry name" value="SLFN_3-like_DNA/RNA_helicase"/>
</dbReference>
<reference evidence="2 3" key="1">
    <citation type="submission" date="2020-08" db="EMBL/GenBank/DDBJ databases">
        <title>Genomic Encyclopedia of Type Strains, Phase IV (KMG-IV): sequencing the most valuable type-strain genomes for metagenomic binning, comparative biology and taxonomic classification.</title>
        <authorList>
            <person name="Goeker M."/>
        </authorList>
    </citation>
    <scope>NUCLEOTIDE SEQUENCE [LARGE SCALE GENOMIC DNA]</scope>
    <source>
        <strain evidence="2 3">DSM 14925</strain>
    </source>
</reference>
<dbReference type="AlphaFoldDB" id="A0A841C473"/>
<evidence type="ECO:0000313" key="3">
    <source>
        <dbReference type="Proteomes" id="UP000562464"/>
    </source>
</evidence>
<name>A0A841C473_9LACT</name>
<evidence type="ECO:0000313" key="2">
    <source>
        <dbReference type="EMBL" id="MBB5887144.1"/>
    </source>
</evidence>
<gene>
    <name evidence="2" type="ORF">HNQ37_000012</name>
</gene>
<sequence>MNYAGVIIGPSVSYRDGEIIFDPSKSKNKKATQKRTLKDGSKEEVSDLLLKNELNVLLTRGVNGLYIYAVDKYLREALLKAQEG</sequence>
<evidence type="ECO:0000259" key="1">
    <source>
        <dbReference type="Pfam" id="PF09848"/>
    </source>
</evidence>
<dbReference type="Pfam" id="PF09848">
    <property type="entry name" value="SLFN-g3_helicase"/>
    <property type="match status" value="1"/>
</dbReference>
<dbReference type="Proteomes" id="UP000562464">
    <property type="component" value="Unassembled WGS sequence"/>
</dbReference>
<accession>A0A841C473</accession>
<dbReference type="EMBL" id="JACHHV010000001">
    <property type="protein sequence ID" value="MBB5887144.1"/>
    <property type="molecule type" value="Genomic_DNA"/>
</dbReference>